<dbReference type="Pfam" id="PF03083">
    <property type="entry name" value="MtN3_slv"/>
    <property type="match status" value="1"/>
</dbReference>
<dbReference type="GO" id="GO:0016020">
    <property type="term" value="C:membrane"/>
    <property type="evidence" value="ECO:0007669"/>
    <property type="project" value="InterPro"/>
</dbReference>
<keyword evidence="1" id="KW-0812">Transmembrane</keyword>
<dbReference type="STRING" id="824.CGRAC_2175"/>
<evidence type="ECO:0008006" key="4">
    <source>
        <dbReference type="Google" id="ProtNLM"/>
    </source>
</evidence>
<dbReference type="AlphaFoldDB" id="C8PKN4"/>
<dbReference type="InterPro" id="IPR004316">
    <property type="entry name" value="SWEET_rpt"/>
</dbReference>
<feature type="transmembrane region" description="Helical" evidence="1">
    <location>
        <begin position="6"/>
        <end position="25"/>
    </location>
</feature>
<comment type="caution">
    <text evidence="2">The sequence shown here is derived from an EMBL/GenBank/DDBJ whole genome shotgun (WGS) entry which is preliminary data.</text>
</comment>
<dbReference type="EMBL" id="ACYG01000030">
    <property type="protein sequence ID" value="EEV16643.1"/>
    <property type="molecule type" value="Genomic_DNA"/>
</dbReference>
<feature type="transmembrane region" description="Helical" evidence="1">
    <location>
        <begin position="37"/>
        <end position="58"/>
    </location>
</feature>
<dbReference type="Proteomes" id="UP000005709">
    <property type="component" value="Unassembled WGS sequence"/>
</dbReference>
<dbReference type="Gene3D" id="1.20.1280.290">
    <property type="match status" value="1"/>
</dbReference>
<keyword evidence="1" id="KW-0472">Membrane</keyword>
<dbReference type="OrthoDB" id="9794653at2"/>
<keyword evidence="1" id="KW-1133">Transmembrane helix</keyword>
<accession>C8PKN4</accession>
<reference evidence="2 3" key="1">
    <citation type="submission" date="2009-07" db="EMBL/GenBank/DDBJ databases">
        <authorList>
            <person name="Madupu R."/>
            <person name="Sebastian Y."/>
            <person name="Durkin A.S."/>
            <person name="Torralba M."/>
            <person name="Methe B."/>
            <person name="Sutton G.G."/>
            <person name="Strausberg R.L."/>
            <person name="Nelson K.E."/>
        </authorList>
    </citation>
    <scope>NUCLEOTIDE SEQUENCE [LARGE SCALE GENOMIC DNA]</scope>
    <source>
        <strain evidence="2 3">RM3268</strain>
    </source>
</reference>
<protein>
    <recommendedName>
        <fullName evidence="4">MtN3/saliva family protein</fullName>
    </recommendedName>
</protein>
<keyword evidence="3" id="KW-1185">Reference proteome</keyword>
<dbReference type="RefSeq" id="WP_005872903.1">
    <property type="nucleotide sequence ID" value="NZ_ACYG01000030.1"/>
</dbReference>
<dbReference type="eggNOG" id="COG4095">
    <property type="taxonomic scope" value="Bacteria"/>
</dbReference>
<evidence type="ECO:0000313" key="2">
    <source>
        <dbReference type="EMBL" id="EEV16643.1"/>
    </source>
</evidence>
<name>C8PKN4_9BACT</name>
<organism evidence="2 3">
    <name type="scientific">Campylobacter gracilis RM3268</name>
    <dbReference type="NCBI Taxonomy" id="553220"/>
    <lineage>
        <taxon>Bacteria</taxon>
        <taxon>Pseudomonadati</taxon>
        <taxon>Campylobacterota</taxon>
        <taxon>Epsilonproteobacteria</taxon>
        <taxon>Campylobacterales</taxon>
        <taxon>Campylobacteraceae</taxon>
        <taxon>Campylobacter</taxon>
    </lineage>
</organism>
<sequence length="85" mass="9201">MSERNLQILGWAGTCLSVIMYVSYVPNIMANLDGNKVPFLQPLAAAINCTIWVSYGLLKPKKDYPLAAANFPGIIFGLLTAITAL</sequence>
<gene>
    <name evidence="2" type="ORF">CAMGR0001_0256</name>
</gene>
<evidence type="ECO:0000313" key="3">
    <source>
        <dbReference type="Proteomes" id="UP000005709"/>
    </source>
</evidence>
<evidence type="ECO:0000256" key="1">
    <source>
        <dbReference type="SAM" id="Phobius"/>
    </source>
</evidence>
<proteinExistence type="predicted"/>
<feature type="transmembrane region" description="Helical" evidence="1">
    <location>
        <begin position="64"/>
        <end position="84"/>
    </location>
</feature>